<dbReference type="AlphaFoldDB" id="A0A6P8ZNG6"/>
<accession>A0A6P8ZNG6</accession>
<feature type="region of interest" description="Disordered" evidence="1">
    <location>
        <begin position="15"/>
        <end position="39"/>
    </location>
</feature>
<gene>
    <name evidence="3" type="primary">LOC117645888</name>
</gene>
<dbReference type="Proteomes" id="UP000515158">
    <property type="component" value="Unplaced"/>
</dbReference>
<evidence type="ECO:0000313" key="3">
    <source>
        <dbReference type="RefSeq" id="XP_034242319.1"/>
    </source>
</evidence>
<evidence type="ECO:0000313" key="2">
    <source>
        <dbReference type="Proteomes" id="UP000515158"/>
    </source>
</evidence>
<reference evidence="3" key="1">
    <citation type="submission" date="2025-08" db="UniProtKB">
        <authorList>
            <consortium name="RefSeq"/>
        </authorList>
    </citation>
    <scope>IDENTIFICATION</scope>
    <source>
        <tissue evidence="3">Total insect</tissue>
    </source>
</reference>
<dbReference type="RefSeq" id="XP_034242319.1">
    <property type="nucleotide sequence ID" value="XM_034386428.1"/>
</dbReference>
<dbReference type="GeneID" id="117645888"/>
<dbReference type="InParanoid" id="A0A6P8ZNG6"/>
<evidence type="ECO:0000256" key="1">
    <source>
        <dbReference type="SAM" id="MobiDB-lite"/>
    </source>
</evidence>
<dbReference type="KEGG" id="tpal:117645888"/>
<keyword evidence="2" id="KW-1185">Reference proteome</keyword>
<sequence>MIGALAAGIIVPPEVLPSPEQLPAPELDPSARIPTRPAPSSVVFPVKENRILKEVQLNPRVPSPPPLPSPVSVVTVEDGEILDRSIASSLVDNQNPYLID</sequence>
<name>A0A6P8ZNG6_THRPL</name>
<protein>
    <submittedName>
        <fullName evidence="3">Uncharacterized protein LOC117645888</fullName>
    </submittedName>
</protein>
<organism evidence="3">
    <name type="scientific">Thrips palmi</name>
    <name type="common">Melon thrips</name>
    <dbReference type="NCBI Taxonomy" id="161013"/>
    <lineage>
        <taxon>Eukaryota</taxon>
        <taxon>Metazoa</taxon>
        <taxon>Ecdysozoa</taxon>
        <taxon>Arthropoda</taxon>
        <taxon>Hexapoda</taxon>
        <taxon>Insecta</taxon>
        <taxon>Pterygota</taxon>
        <taxon>Neoptera</taxon>
        <taxon>Paraneoptera</taxon>
        <taxon>Thysanoptera</taxon>
        <taxon>Terebrantia</taxon>
        <taxon>Thripoidea</taxon>
        <taxon>Thripidae</taxon>
        <taxon>Thrips</taxon>
    </lineage>
</organism>
<proteinExistence type="predicted"/>